<protein>
    <submittedName>
        <fullName evidence="1">Uncharacterized protein</fullName>
    </submittedName>
</protein>
<comment type="caution">
    <text evidence="1">The sequence shown here is derived from an EMBL/GenBank/DDBJ whole genome shotgun (WGS) entry which is preliminary data.</text>
</comment>
<gene>
    <name evidence="1" type="ORF">S12H4_46935</name>
</gene>
<reference evidence="1" key="1">
    <citation type="journal article" date="2014" name="Front. Microbiol.">
        <title>High frequency of phylogenetically diverse reductive dehalogenase-homologous genes in deep subseafloor sedimentary metagenomes.</title>
        <authorList>
            <person name="Kawai M."/>
            <person name="Futagami T."/>
            <person name="Toyoda A."/>
            <person name="Takaki Y."/>
            <person name="Nishi S."/>
            <person name="Hori S."/>
            <person name="Arai W."/>
            <person name="Tsubouchi T."/>
            <person name="Morono Y."/>
            <person name="Uchiyama I."/>
            <person name="Ito T."/>
            <person name="Fujiyama A."/>
            <person name="Inagaki F."/>
            <person name="Takami H."/>
        </authorList>
    </citation>
    <scope>NUCLEOTIDE SEQUENCE</scope>
    <source>
        <strain evidence="1">Expedition CK06-06</strain>
    </source>
</reference>
<dbReference type="EMBL" id="BARW01029164">
    <property type="protein sequence ID" value="GAJ06497.1"/>
    <property type="molecule type" value="Genomic_DNA"/>
</dbReference>
<evidence type="ECO:0000313" key="1">
    <source>
        <dbReference type="EMBL" id="GAJ06497.1"/>
    </source>
</evidence>
<dbReference type="AlphaFoldDB" id="X1USD4"/>
<accession>X1USD4</accession>
<name>X1USD4_9ZZZZ</name>
<sequence>MDIIYAAGALAYDPYTHEAIVHSVMNERSDITNHAVEAGISPDFNPWNLVMLGAVISKKNEVPIDLYSTACGCWNEHIMKSWQIMAEIDSSPLRFWEIPRFSPEIE</sequence>
<organism evidence="1">
    <name type="scientific">marine sediment metagenome</name>
    <dbReference type="NCBI Taxonomy" id="412755"/>
    <lineage>
        <taxon>unclassified sequences</taxon>
        <taxon>metagenomes</taxon>
        <taxon>ecological metagenomes</taxon>
    </lineage>
</organism>
<proteinExistence type="predicted"/>
<feature type="non-terminal residue" evidence="1">
    <location>
        <position position="106"/>
    </location>
</feature>